<keyword evidence="4" id="KW-1185">Reference proteome</keyword>
<evidence type="ECO:0000259" key="1">
    <source>
        <dbReference type="Pfam" id="PF06985"/>
    </source>
</evidence>
<dbReference type="EMBL" id="AYKW01000017">
    <property type="protein sequence ID" value="PIL29956.1"/>
    <property type="molecule type" value="Genomic_DNA"/>
</dbReference>
<comment type="caution">
    <text evidence="3">The sequence shown here is derived from an EMBL/GenBank/DDBJ whole genome shotgun (WGS) entry which is preliminary data.</text>
</comment>
<feature type="domain" description="Heterokaryon incompatibility" evidence="1">
    <location>
        <begin position="21"/>
        <end position="142"/>
    </location>
</feature>
<feature type="domain" description="DUF8212" evidence="2">
    <location>
        <begin position="258"/>
        <end position="456"/>
    </location>
</feature>
<sequence>MRLLDTTNCQFVEADPRNVDYAILSHTWDRGGEQTFQELRRIQEGYASKIDGSIVSGRSTADGDYSPTQLEVIARVHTIWKNPNLSAKIRDACATARKEGFRLIWIDSCCIDKTSSSELSEAINSMYAWYAGAQVCYAYLVDVAVQDDHRAESSRFRESVWFTRGWTLQELLAPFEVTILSQDWRVIGSKRGLVDVIEQITGISSEALLHETPLGEFSVAQRLSWASHRRTTRAEDRAYSLLGIFDINIPTLYGEGERAFRRLQEAIMQRIPDQSLLAWGSIYEDSPSEEDWRHLEFACLENQLDRSILAPSPIGFAEAGSVSAVSHKVVCDFLRQSDLPVPEYTSTPHGIRTQLPMMPLSLFLPPNVTYPPGSGEWYLAILGCESTTRPGNLLGSVYHVPLSDSGVDVLCCGMAHISPAPELGGDWPNLFPLPPATIEKCHELIKPMVVYITHPDHALADWALQAALQRPPRGTIHLILTQKTRRALRARGYAAKLRGPDGDHPTTHWLRLAGDDHVVAIEYRHSLKQEELLIDGHVTVSRPGVPPSLPDEVFGKRVVWSDGPPWTSLLSQQVNVLVSEVRARTVKLGLNFVWQSYFAMEVDILDYDHMYTGTAPAGGAQDVI</sequence>
<dbReference type="STRING" id="1077348.A0A2G8S852"/>
<evidence type="ECO:0000259" key="2">
    <source>
        <dbReference type="Pfam" id="PF26640"/>
    </source>
</evidence>
<dbReference type="OrthoDB" id="20872at2759"/>
<dbReference type="InterPro" id="IPR058525">
    <property type="entry name" value="DUF8212"/>
</dbReference>
<protein>
    <submittedName>
        <fullName evidence="3">Uncharacterized protein</fullName>
    </submittedName>
</protein>
<gene>
    <name evidence="3" type="ORF">GSI_07867</name>
</gene>
<dbReference type="Proteomes" id="UP000230002">
    <property type="component" value="Unassembled WGS sequence"/>
</dbReference>
<dbReference type="PANTHER" id="PTHR10622">
    <property type="entry name" value="HET DOMAIN-CONTAINING PROTEIN"/>
    <property type="match status" value="1"/>
</dbReference>
<dbReference type="PANTHER" id="PTHR10622:SF12">
    <property type="entry name" value="HET DOMAIN-CONTAINING PROTEIN"/>
    <property type="match status" value="1"/>
</dbReference>
<dbReference type="InterPro" id="IPR010730">
    <property type="entry name" value="HET"/>
</dbReference>
<dbReference type="Pfam" id="PF06985">
    <property type="entry name" value="HET"/>
    <property type="match status" value="1"/>
</dbReference>
<dbReference type="AlphaFoldDB" id="A0A2G8S852"/>
<proteinExistence type="predicted"/>
<organism evidence="3 4">
    <name type="scientific">Ganoderma sinense ZZ0214-1</name>
    <dbReference type="NCBI Taxonomy" id="1077348"/>
    <lineage>
        <taxon>Eukaryota</taxon>
        <taxon>Fungi</taxon>
        <taxon>Dikarya</taxon>
        <taxon>Basidiomycota</taxon>
        <taxon>Agaricomycotina</taxon>
        <taxon>Agaricomycetes</taxon>
        <taxon>Polyporales</taxon>
        <taxon>Polyporaceae</taxon>
        <taxon>Ganoderma</taxon>
    </lineage>
</organism>
<evidence type="ECO:0000313" key="3">
    <source>
        <dbReference type="EMBL" id="PIL29956.1"/>
    </source>
</evidence>
<dbReference type="Pfam" id="PF26640">
    <property type="entry name" value="DUF8212"/>
    <property type="match status" value="1"/>
</dbReference>
<evidence type="ECO:0000313" key="4">
    <source>
        <dbReference type="Proteomes" id="UP000230002"/>
    </source>
</evidence>
<reference evidence="3 4" key="1">
    <citation type="journal article" date="2015" name="Sci. Rep.">
        <title>Chromosome-level genome map provides insights into diverse defense mechanisms in the medicinal fungus Ganoderma sinense.</title>
        <authorList>
            <person name="Zhu Y."/>
            <person name="Xu J."/>
            <person name="Sun C."/>
            <person name="Zhou S."/>
            <person name="Xu H."/>
            <person name="Nelson D.R."/>
            <person name="Qian J."/>
            <person name="Song J."/>
            <person name="Luo H."/>
            <person name="Xiang L."/>
            <person name="Li Y."/>
            <person name="Xu Z."/>
            <person name="Ji A."/>
            <person name="Wang L."/>
            <person name="Lu S."/>
            <person name="Hayward A."/>
            <person name="Sun W."/>
            <person name="Li X."/>
            <person name="Schwartz D.C."/>
            <person name="Wang Y."/>
            <person name="Chen S."/>
        </authorList>
    </citation>
    <scope>NUCLEOTIDE SEQUENCE [LARGE SCALE GENOMIC DNA]</scope>
    <source>
        <strain evidence="3 4">ZZ0214-1</strain>
    </source>
</reference>
<accession>A0A2G8S852</accession>
<name>A0A2G8S852_9APHY</name>